<comment type="caution">
    <text evidence="1">The sequence shown here is derived from an EMBL/GenBank/DDBJ whole genome shotgun (WGS) entry which is preliminary data.</text>
</comment>
<dbReference type="AlphaFoldDB" id="A0A3D5QCT1"/>
<proteinExistence type="predicted"/>
<keyword evidence="1" id="KW-0808">Transferase</keyword>
<protein>
    <submittedName>
        <fullName evidence="1">Acetyl-CoA carboxylase carboxyl transferase subunit alpha</fullName>
    </submittedName>
</protein>
<dbReference type="EMBL" id="DPPF01000158">
    <property type="protein sequence ID" value="HCW93543.1"/>
    <property type="molecule type" value="Genomic_DNA"/>
</dbReference>
<organism evidence="1 2">
    <name type="scientific">Flexistipes sinusarabici</name>
    <dbReference type="NCBI Taxonomy" id="2352"/>
    <lineage>
        <taxon>Bacteria</taxon>
        <taxon>Pseudomonadati</taxon>
        <taxon>Deferribacterota</taxon>
        <taxon>Deferribacteres</taxon>
        <taxon>Deferribacterales</taxon>
        <taxon>Flexistipitaceae</taxon>
        <taxon>Flexistipes</taxon>
    </lineage>
</organism>
<dbReference type="GO" id="GO:0016740">
    <property type="term" value="F:transferase activity"/>
    <property type="evidence" value="ECO:0007669"/>
    <property type="project" value="UniProtKB-KW"/>
</dbReference>
<gene>
    <name evidence="1" type="ORF">DHM44_07655</name>
</gene>
<sequence>MAVQPLEFETPIFELEKKIDELKNMSSLSDQDMKH</sequence>
<accession>A0A3D5QCT1</accession>
<feature type="non-terminal residue" evidence="1">
    <location>
        <position position="35"/>
    </location>
</feature>
<evidence type="ECO:0000313" key="1">
    <source>
        <dbReference type="EMBL" id="HCW93543.1"/>
    </source>
</evidence>
<dbReference type="Proteomes" id="UP000262325">
    <property type="component" value="Unassembled WGS sequence"/>
</dbReference>
<evidence type="ECO:0000313" key="2">
    <source>
        <dbReference type="Proteomes" id="UP000262325"/>
    </source>
</evidence>
<reference evidence="1 2" key="1">
    <citation type="journal article" date="2018" name="Nat. Biotechnol.">
        <title>A standardized bacterial taxonomy based on genome phylogeny substantially revises the tree of life.</title>
        <authorList>
            <person name="Parks D.H."/>
            <person name="Chuvochina M."/>
            <person name="Waite D.W."/>
            <person name="Rinke C."/>
            <person name="Skarshewski A."/>
            <person name="Chaumeil P.A."/>
            <person name="Hugenholtz P."/>
        </authorList>
    </citation>
    <scope>NUCLEOTIDE SEQUENCE [LARGE SCALE GENOMIC DNA]</scope>
    <source>
        <strain evidence="1">UBA8672</strain>
    </source>
</reference>
<name>A0A3D5QCT1_FLESI</name>